<evidence type="ECO:0000313" key="2">
    <source>
        <dbReference type="Proteomes" id="UP000828048"/>
    </source>
</evidence>
<reference evidence="1 2" key="1">
    <citation type="journal article" date="2021" name="Hortic Res">
        <title>High-quality reference genome and annotation aids understanding of berry development for evergreen blueberry (Vaccinium darrowii).</title>
        <authorList>
            <person name="Yu J."/>
            <person name="Hulse-Kemp A.M."/>
            <person name="Babiker E."/>
            <person name="Staton M."/>
        </authorList>
    </citation>
    <scope>NUCLEOTIDE SEQUENCE [LARGE SCALE GENOMIC DNA]</scope>
    <source>
        <strain evidence="2">cv. NJ 8807/NJ 8810</strain>
        <tissue evidence="1">Young leaf</tissue>
    </source>
</reference>
<sequence length="308" mass="34335">MSSLIIFFSFLLIKANHTREDEFVGEQGGKLQGKEEALHCGFGDVLDDCDTSSHLSDELGLSMKKVEVGLASVLGGEVAFMPTILVTWMAGVQLQPWRIQRLSILLSRITEPMCYLNLVLALRSISVTEMQNAIDERWNLEGRVIVLKKIGKYYIIRAETVSDKDDLIYANSTISLSQVGWSLPPIFDEYDEDGFLIICKCLNFASREIEQCDPSIDVDFNNGGTKLKFKPEVLMGGKHLVHDCGVSQSRGYFLQPLIMLGLFGKRPFSIRLKSITNDSKNPSIDTFQSTTLPILKGFGVLSKGLDLK</sequence>
<gene>
    <name evidence="1" type="ORF">Vadar_009951</name>
</gene>
<comment type="caution">
    <text evidence="1">The sequence shown here is derived from an EMBL/GenBank/DDBJ whole genome shotgun (WGS) entry which is preliminary data.</text>
</comment>
<organism evidence="1 2">
    <name type="scientific">Vaccinium darrowii</name>
    <dbReference type="NCBI Taxonomy" id="229202"/>
    <lineage>
        <taxon>Eukaryota</taxon>
        <taxon>Viridiplantae</taxon>
        <taxon>Streptophyta</taxon>
        <taxon>Embryophyta</taxon>
        <taxon>Tracheophyta</taxon>
        <taxon>Spermatophyta</taxon>
        <taxon>Magnoliopsida</taxon>
        <taxon>eudicotyledons</taxon>
        <taxon>Gunneridae</taxon>
        <taxon>Pentapetalae</taxon>
        <taxon>asterids</taxon>
        <taxon>Ericales</taxon>
        <taxon>Ericaceae</taxon>
        <taxon>Vaccinioideae</taxon>
        <taxon>Vaccinieae</taxon>
        <taxon>Vaccinium</taxon>
    </lineage>
</organism>
<keyword evidence="2" id="KW-1185">Reference proteome</keyword>
<proteinExistence type="predicted"/>
<dbReference type="Proteomes" id="UP000828048">
    <property type="component" value="Chromosome 8"/>
</dbReference>
<evidence type="ECO:0000313" key="1">
    <source>
        <dbReference type="EMBL" id="KAH7851329.1"/>
    </source>
</evidence>
<protein>
    <submittedName>
        <fullName evidence="1">Uncharacterized protein</fullName>
    </submittedName>
</protein>
<dbReference type="EMBL" id="CM037158">
    <property type="protein sequence ID" value="KAH7851329.1"/>
    <property type="molecule type" value="Genomic_DNA"/>
</dbReference>
<name>A0ACB7YDW4_9ERIC</name>
<accession>A0ACB7YDW4</accession>